<evidence type="ECO:0008006" key="4">
    <source>
        <dbReference type="Google" id="ProtNLM"/>
    </source>
</evidence>
<dbReference type="EMBL" id="PDWK01000038">
    <property type="protein sequence ID" value="KAF1688732.1"/>
    <property type="molecule type" value="Genomic_DNA"/>
</dbReference>
<dbReference type="OrthoDB" id="6717714at2"/>
<reference evidence="2" key="1">
    <citation type="submission" date="2017-10" db="EMBL/GenBank/DDBJ databases">
        <title>Whole genome sequencing of members of genus Pseudoxanthomonas.</title>
        <authorList>
            <person name="Kumar S."/>
            <person name="Bansal K."/>
            <person name="Kaur A."/>
            <person name="Patil P."/>
            <person name="Sharma S."/>
            <person name="Patil P.B."/>
        </authorList>
    </citation>
    <scope>NUCLEOTIDE SEQUENCE</scope>
    <source>
        <strain evidence="2">DSM 22914</strain>
    </source>
</reference>
<organism evidence="2 3">
    <name type="scientific">Pseudoxanthomonas taiwanensis</name>
    <dbReference type="NCBI Taxonomy" id="176598"/>
    <lineage>
        <taxon>Bacteria</taxon>
        <taxon>Pseudomonadati</taxon>
        <taxon>Pseudomonadota</taxon>
        <taxon>Gammaproteobacteria</taxon>
        <taxon>Lysobacterales</taxon>
        <taxon>Lysobacteraceae</taxon>
        <taxon>Pseudoxanthomonas</taxon>
    </lineage>
</organism>
<gene>
    <name evidence="2" type="ORF">CR938_08760</name>
</gene>
<dbReference type="Pfam" id="PF11906">
    <property type="entry name" value="DUF3426"/>
    <property type="match status" value="1"/>
</dbReference>
<comment type="caution">
    <text evidence="2">The sequence shown here is derived from an EMBL/GenBank/DDBJ whole genome shotgun (WGS) entry which is preliminary data.</text>
</comment>
<proteinExistence type="predicted"/>
<name>A0A921NXR3_9GAMM</name>
<dbReference type="Proteomes" id="UP000717981">
    <property type="component" value="Unassembled WGS sequence"/>
</dbReference>
<keyword evidence="1" id="KW-1133">Transmembrane helix</keyword>
<dbReference type="AlphaFoldDB" id="A0A921NXR3"/>
<evidence type="ECO:0000256" key="1">
    <source>
        <dbReference type="SAM" id="Phobius"/>
    </source>
</evidence>
<dbReference type="RefSeq" id="WP_162124650.1">
    <property type="nucleotide sequence ID" value="NZ_PDWK01000038.1"/>
</dbReference>
<keyword evidence="1" id="KW-0812">Transmembrane</keyword>
<feature type="transmembrane region" description="Helical" evidence="1">
    <location>
        <begin position="78"/>
        <end position="98"/>
    </location>
</feature>
<evidence type="ECO:0000313" key="3">
    <source>
        <dbReference type="Proteomes" id="UP000717981"/>
    </source>
</evidence>
<dbReference type="InterPro" id="IPR021834">
    <property type="entry name" value="DUF3426"/>
</dbReference>
<accession>A0A921NXR3</accession>
<keyword evidence="3" id="KW-1185">Reference proteome</keyword>
<sequence>MFTPCPHCGFLVAGHARQRPAACPRCGQPLEESAHDAPAAAGADLAPPAGAGAIAAPAAPPATSAAPRFAAVRRRTAAWPWAVVAALVLLLLVQGVLADRARLAADARWRPLLESACAMLRCSLPPWREPSAFVMPDRRVSQAGTPDALRVDATFRNDARWPQPWPALQLSLSDADGRVLGSGVFTPEQYLGHAPREPLAPGQSAQVTFLVREPAPGTVAFAFEFR</sequence>
<keyword evidence="1" id="KW-0472">Membrane</keyword>
<evidence type="ECO:0000313" key="2">
    <source>
        <dbReference type="EMBL" id="KAF1688732.1"/>
    </source>
</evidence>
<protein>
    <recommendedName>
        <fullName evidence="4">DUF3426 domain-containing protein</fullName>
    </recommendedName>
</protein>